<proteinExistence type="predicted"/>
<protein>
    <recommendedName>
        <fullName evidence="3">DNA-directed RNA polymerase</fullName>
    </recommendedName>
</protein>
<dbReference type="Proteomes" id="UP001370490">
    <property type="component" value="Unassembled WGS sequence"/>
</dbReference>
<dbReference type="AlphaFoldDB" id="A0AAN8YQI9"/>
<name>A0AAN8YQI9_9MAGN</name>
<sequence length="150" mass="17786">MGYIKLACPVTHVWYLKRLPSYIANLLDKPLKELECLTRDRSSKEQVFSNKPIHLRPYRSALFPIQRSALCLSRTTRTYYSLDQKIYINERGKFIEKSKIRISDEMLTETNSICFVPKQPQSDLSYSDIHYQETSPKRRRKVEMPIGIYY</sequence>
<gene>
    <name evidence="1" type="ORF">RJ641_023582</name>
</gene>
<dbReference type="SUPFAM" id="SSF64484">
    <property type="entry name" value="beta and beta-prime subunits of DNA dependent RNA-polymerase"/>
    <property type="match status" value="1"/>
</dbReference>
<keyword evidence="2" id="KW-1185">Reference proteome</keyword>
<comment type="caution">
    <text evidence="1">The sequence shown here is derived from an EMBL/GenBank/DDBJ whole genome shotgun (WGS) entry which is preliminary data.</text>
</comment>
<dbReference type="EMBL" id="JBAMMX010000028">
    <property type="protein sequence ID" value="KAK6911489.1"/>
    <property type="molecule type" value="Genomic_DNA"/>
</dbReference>
<evidence type="ECO:0000313" key="1">
    <source>
        <dbReference type="EMBL" id="KAK6911489.1"/>
    </source>
</evidence>
<organism evidence="1 2">
    <name type="scientific">Dillenia turbinata</name>
    <dbReference type="NCBI Taxonomy" id="194707"/>
    <lineage>
        <taxon>Eukaryota</taxon>
        <taxon>Viridiplantae</taxon>
        <taxon>Streptophyta</taxon>
        <taxon>Embryophyta</taxon>
        <taxon>Tracheophyta</taxon>
        <taxon>Spermatophyta</taxon>
        <taxon>Magnoliopsida</taxon>
        <taxon>eudicotyledons</taxon>
        <taxon>Gunneridae</taxon>
        <taxon>Pentapetalae</taxon>
        <taxon>Dilleniales</taxon>
        <taxon>Dilleniaceae</taxon>
        <taxon>Dillenia</taxon>
    </lineage>
</organism>
<accession>A0AAN8YQI9</accession>
<evidence type="ECO:0008006" key="3">
    <source>
        <dbReference type="Google" id="ProtNLM"/>
    </source>
</evidence>
<evidence type="ECO:0000313" key="2">
    <source>
        <dbReference type="Proteomes" id="UP001370490"/>
    </source>
</evidence>
<reference evidence="1 2" key="1">
    <citation type="submission" date="2023-12" db="EMBL/GenBank/DDBJ databases">
        <title>A high-quality genome assembly for Dillenia turbinata (Dilleniales).</title>
        <authorList>
            <person name="Chanderbali A."/>
        </authorList>
    </citation>
    <scope>NUCLEOTIDE SEQUENCE [LARGE SCALE GENOMIC DNA]</scope>
    <source>
        <strain evidence="1">LSX21</strain>
        <tissue evidence="1">Leaf</tissue>
    </source>
</reference>